<dbReference type="InterPro" id="IPR006544">
    <property type="entry name" value="P-type_TPase_V"/>
</dbReference>
<evidence type="ECO:0000256" key="5">
    <source>
        <dbReference type="ARBA" id="ARBA00022741"/>
    </source>
</evidence>
<evidence type="ECO:0000256" key="11">
    <source>
        <dbReference type="SAM" id="Phobius"/>
    </source>
</evidence>
<dbReference type="PROSITE" id="PS00154">
    <property type="entry name" value="ATPASE_E1_E2"/>
    <property type="match status" value="1"/>
</dbReference>
<evidence type="ECO:0000256" key="6">
    <source>
        <dbReference type="ARBA" id="ARBA00022840"/>
    </source>
</evidence>
<evidence type="ECO:0000256" key="7">
    <source>
        <dbReference type="ARBA" id="ARBA00022842"/>
    </source>
</evidence>
<evidence type="ECO:0000256" key="3">
    <source>
        <dbReference type="ARBA" id="ARBA00022692"/>
    </source>
</evidence>
<dbReference type="SFLD" id="SFLDS00003">
    <property type="entry name" value="Haloacid_Dehalogenase"/>
    <property type="match status" value="1"/>
</dbReference>
<evidence type="ECO:0000256" key="2">
    <source>
        <dbReference type="ARBA" id="ARBA00006000"/>
    </source>
</evidence>
<dbReference type="Pfam" id="PF00122">
    <property type="entry name" value="E1-E2_ATPase"/>
    <property type="match status" value="1"/>
</dbReference>
<keyword evidence="10 11" id="KW-0472">Membrane</keyword>
<dbReference type="SUPFAM" id="SSF81665">
    <property type="entry name" value="Calcium ATPase, transmembrane domain M"/>
    <property type="match status" value="1"/>
</dbReference>
<feature type="transmembrane region" description="Helical" evidence="11">
    <location>
        <begin position="71"/>
        <end position="92"/>
    </location>
</feature>
<dbReference type="PANTHER" id="PTHR45630:SF7">
    <property type="entry name" value="ENDOPLASMIC RETICULUM TRANSMEMBRANE HELIX TRANSLOCASE"/>
    <property type="match status" value="1"/>
</dbReference>
<comment type="caution">
    <text evidence="13">The sequence shown here is derived from an EMBL/GenBank/DDBJ whole genome shotgun (WGS) entry which is preliminary data.</text>
</comment>
<dbReference type="PRINTS" id="PR00119">
    <property type="entry name" value="CATATPASE"/>
</dbReference>
<dbReference type="GO" id="GO:0019829">
    <property type="term" value="F:ATPase-coupled monoatomic cation transmembrane transporter activity"/>
    <property type="evidence" value="ECO:0007669"/>
    <property type="project" value="TreeGrafter"/>
</dbReference>
<dbReference type="Gene3D" id="2.70.150.10">
    <property type="entry name" value="Calcium-transporting ATPase, cytoplasmic transduction domain A"/>
    <property type="match status" value="1"/>
</dbReference>
<dbReference type="GO" id="GO:0005789">
    <property type="term" value="C:endoplasmic reticulum membrane"/>
    <property type="evidence" value="ECO:0007669"/>
    <property type="project" value="TreeGrafter"/>
</dbReference>
<feature type="transmembrane region" description="Helical" evidence="11">
    <location>
        <begin position="1025"/>
        <end position="1041"/>
    </location>
</feature>
<dbReference type="InterPro" id="IPR059000">
    <property type="entry name" value="ATPase_P-type_domA"/>
</dbReference>
<feature type="transmembrane region" description="Helical" evidence="11">
    <location>
        <begin position="944"/>
        <end position="966"/>
    </location>
</feature>
<dbReference type="Pfam" id="PF13246">
    <property type="entry name" value="Cation_ATPase"/>
    <property type="match status" value="1"/>
</dbReference>
<dbReference type="GO" id="GO:0016887">
    <property type="term" value="F:ATP hydrolysis activity"/>
    <property type="evidence" value="ECO:0007669"/>
    <property type="project" value="InterPro"/>
</dbReference>
<evidence type="ECO:0000256" key="4">
    <source>
        <dbReference type="ARBA" id="ARBA00022723"/>
    </source>
</evidence>
<dbReference type="InterPro" id="IPR008250">
    <property type="entry name" value="ATPase_P-typ_transduc_dom_A_sf"/>
</dbReference>
<evidence type="ECO:0000313" key="14">
    <source>
        <dbReference type="Proteomes" id="UP000179807"/>
    </source>
</evidence>
<dbReference type="SUPFAM" id="SSF81653">
    <property type="entry name" value="Calcium ATPase, transduction domain A"/>
    <property type="match status" value="1"/>
</dbReference>
<feature type="transmembrane region" description="Helical" evidence="11">
    <location>
        <begin position="1066"/>
        <end position="1088"/>
    </location>
</feature>
<keyword evidence="5" id="KW-0547">Nucleotide-binding</keyword>
<evidence type="ECO:0000256" key="10">
    <source>
        <dbReference type="ARBA" id="ARBA00023136"/>
    </source>
</evidence>
<keyword evidence="6" id="KW-0067">ATP-binding</keyword>
<dbReference type="AlphaFoldDB" id="A0A1J4KV18"/>
<keyword evidence="7" id="KW-0460">Magnesium</keyword>
<evidence type="ECO:0000256" key="1">
    <source>
        <dbReference type="ARBA" id="ARBA00004141"/>
    </source>
</evidence>
<gene>
    <name evidence="13" type="ORF">TRFO_02995</name>
</gene>
<dbReference type="GO" id="GO:0015662">
    <property type="term" value="F:P-type ion transporter activity"/>
    <property type="evidence" value="ECO:0007669"/>
    <property type="project" value="TreeGrafter"/>
</dbReference>
<keyword evidence="8" id="KW-1278">Translocase</keyword>
<dbReference type="InterPro" id="IPR044492">
    <property type="entry name" value="P_typ_ATPase_HD_dom"/>
</dbReference>
<dbReference type="GO" id="GO:0005524">
    <property type="term" value="F:ATP binding"/>
    <property type="evidence" value="ECO:0007669"/>
    <property type="project" value="UniProtKB-KW"/>
</dbReference>
<dbReference type="Gene3D" id="3.40.1110.10">
    <property type="entry name" value="Calcium-transporting ATPase, cytoplasmic domain N"/>
    <property type="match status" value="1"/>
</dbReference>
<accession>A0A1J4KV18</accession>
<dbReference type="InterPro" id="IPR036412">
    <property type="entry name" value="HAD-like_sf"/>
</dbReference>
<comment type="similarity">
    <text evidence="2">Belongs to the cation transport ATPase (P-type) (TC 3.A.3) family. Type V subfamily.</text>
</comment>
<keyword evidence="4" id="KW-0479">Metal-binding</keyword>
<dbReference type="InterPro" id="IPR023214">
    <property type="entry name" value="HAD_sf"/>
</dbReference>
<dbReference type="PANTHER" id="PTHR45630">
    <property type="entry name" value="CATION-TRANSPORTING ATPASE-RELATED"/>
    <property type="match status" value="1"/>
</dbReference>
<dbReference type="InterPro" id="IPR023299">
    <property type="entry name" value="ATPase_P-typ_cyto_dom_N"/>
</dbReference>
<evidence type="ECO:0000259" key="12">
    <source>
        <dbReference type="Pfam" id="PF00122"/>
    </source>
</evidence>
<evidence type="ECO:0000256" key="9">
    <source>
        <dbReference type="ARBA" id="ARBA00022989"/>
    </source>
</evidence>
<dbReference type="NCBIfam" id="TIGR01494">
    <property type="entry name" value="ATPase_P-type"/>
    <property type="match status" value="1"/>
</dbReference>
<dbReference type="InterPro" id="IPR018303">
    <property type="entry name" value="ATPase_P-typ_P_site"/>
</dbReference>
<dbReference type="GeneID" id="94825738"/>
<sequence>MPPKFQLLKEKTLWQRFDTIIFSILYPLTLLPFIQLLNANWISEAPEEASNGTFAFIVDHLDVPNLEPHTLLVMSPFIIAGIHLLIFLFSTWSISFNSWLKYSTASEKDATHVLFTPSQHRGSAQIVKFDKSSNPPFAIFQQKKREFVNGQFVSLKYPTDLTVQEYLDSKGISRTEKTEKLNYFGLNSYQIPVPSFKELMKEHVLAPFFVFQVFSICCWMLDEYFIYPLFSLVSLFILEANTVNTRQSNLLELRGVENESTRVQVYRDGSWTFLESGNLLPGDIVLINQEIICPADLLLLSGRCVTNEAMLTGESTPQVKDNILSLPKDYQIDPSKDKRFIIFGGTKIEQIIPGESHIYLPTKGCLAYVISTGLGSSQGRLIRTILFASQRVSAESKDSMYLLVFLSIFAIFASGYVVYYGRKSSTISTFRIIVECLLILTSSIPPDLPMQLTVSVNASLLALSKLAVFCTEPFRIPFAGTVSVCCFDKTGTLTAEEYKLAGVDEMTTKIDNNNHNSTETSGKLVGGVVGNLENDSNNLSNETLMVIGSCHSLINGVNGKLIGDTLEATAFSQMGFSITPGGKNKHKKFTITTQKLFHFSAEMRRMTAIAGITNNKLFVLTKGAPEVIAEHLATVPEDYFTVYRNYTRQGCRVLALASRPLEQNEMNLNNLTREQAESNLIFRGFTVFSAPMKRGTEDTIVELLKSTHRVIIITGDDPLTACHVASRLHIMNKPPLIHDDGVVDSFGEPAQDSVEYSHCYTGKALSKLSSKEFSDVVRHCNVFARMSPQSKEDVLYKLKELGERTLMCGDGTNDVGALKQAHVGVGLVENSLDIAIDDDEYKPKLGAASIAAPFVSKRSTISACIDLIRFGRATLSSTIDLFKQLSLNCLISAYSVSVLFIENVKFGDQQLTIFALGISFAFMSISWAKPLRKLSKERPFESQFNLYLVTSVLLQFAVHFYIIYLVRNLVFSTGYVTKPFNYKLKFEPGLMNTAMYIITSEMQIATFISNYRGRPFMQAFHENKLLLISILISLVFVVLMLCDSSDLLRSTFQIVQFPSTDFRDKMALYCAIDIALSYIVEKICLFIFTMKSKLTSNNLVDPTILKELDSYVPHNDDVLPEEKHSFGIKDMFKQNMELQKKMMIKRNEITMKEQMKLKKNSKKSTTVKTSKK</sequence>
<dbReference type="Proteomes" id="UP000179807">
    <property type="component" value="Unassembled WGS sequence"/>
</dbReference>
<feature type="transmembrane region" description="Helical" evidence="11">
    <location>
        <begin position="994"/>
        <end position="1013"/>
    </location>
</feature>
<organism evidence="13 14">
    <name type="scientific">Tritrichomonas foetus</name>
    <dbReference type="NCBI Taxonomy" id="1144522"/>
    <lineage>
        <taxon>Eukaryota</taxon>
        <taxon>Metamonada</taxon>
        <taxon>Parabasalia</taxon>
        <taxon>Tritrichomonadida</taxon>
        <taxon>Tritrichomonadidae</taxon>
        <taxon>Tritrichomonas</taxon>
    </lineage>
</organism>
<keyword evidence="9 11" id="KW-1133">Transmembrane helix</keyword>
<dbReference type="OrthoDB" id="48943at2759"/>
<dbReference type="Gene3D" id="3.40.50.1000">
    <property type="entry name" value="HAD superfamily/HAD-like"/>
    <property type="match status" value="1"/>
</dbReference>
<dbReference type="GO" id="GO:0006874">
    <property type="term" value="P:intracellular calcium ion homeostasis"/>
    <property type="evidence" value="ECO:0007669"/>
    <property type="project" value="TreeGrafter"/>
</dbReference>
<evidence type="ECO:0000256" key="8">
    <source>
        <dbReference type="ARBA" id="ARBA00022967"/>
    </source>
</evidence>
<dbReference type="SFLD" id="SFLDG00002">
    <property type="entry name" value="C1.7:_P-type_atpase_like"/>
    <property type="match status" value="1"/>
</dbReference>
<comment type="subcellular location">
    <subcellularLocation>
        <location evidence="1">Membrane</location>
        <topology evidence="1">Multi-pass membrane protein</topology>
    </subcellularLocation>
</comment>
<dbReference type="GO" id="GO:0046872">
    <property type="term" value="F:metal ion binding"/>
    <property type="evidence" value="ECO:0007669"/>
    <property type="project" value="UniProtKB-KW"/>
</dbReference>
<dbReference type="InterPro" id="IPR023298">
    <property type="entry name" value="ATPase_P-typ_TM_dom_sf"/>
</dbReference>
<dbReference type="RefSeq" id="XP_068367872.1">
    <property type="nucleotide sequence ID" value="XM_068491034.1"/>
</dbReference>
<protein>
    <submittedName>
        <fullName evidence="13">E1-E2 ATPase family protein</fullName>
    </submittedName>
</protein>
<keyword evidence="14" id="KW-1185">Reference proteome</keyword>
<dbReference type="EMBL" id="MLAK01000325">
    <property type="protein sequence ID" value="OHT14736.1"/>
    <property type="molecule type" value="Genomic_DNA"/>
</dbReference>
<feature type="domain" description="P-type ATPase A" evidence="12">
    <location>
        <begin position="259"/>
        <end position="383"/>
    </location>
</feature>
<keyword evidence="3 11" id="KW-0812">Transmembrane</keyword>
<proteinExistence type="inferred from homology"/>
<feature type="transmembrane region" description="Helical" evidence="11">
    <location>
        <begin position="400"/>
        <end position="421"/>
    </location>
</feature>
<feature type="transmembrane region" description="Helical" evidence="11">
    <location>
        <begin position="911"/>
        <end position="932"/>
    </location>
</feature>
<evidence type="ECO:0000313" key="13">
    <source>
        <dbReference type="EMBL" id="OHT14736.1"/>
    </source>
</evidence>
<feature type="transmembrane region" description="Helical" evidence="11">
    <location>
        <begin position="20"/>
        <end position="42"/>
    </location>
</feature>
<dbReference type="InterPro" id="IPR001757">
    <property type="entry name" value="P_typ_ATPase"/>
</dbReference>
<name>A0A1J4KV18_9EUKA</name>
<dbReference type="VEuPathDB" id="TrichDB:TRFO_02995"/>
<reference evidence="13" key="1">
    <citation type="submission" date="2016-10" db="EMBL/GenBank/DDBJ databases">
        <authorList>
            <person name="Benchimol M."/>
            <person name="Almeida L.G."/>
            <person name="Vasconcelos A.T."/>
            <person name="Perreira-Neves A."/>
            <person name="Rosa I.A."/>
            <person name="Tasca T."/>
            <person name="Bogo M.R."/>
            <person name="de Souza W."/>
        </authorList>
    </citation>
    <scope>NUCLEOTIDE SEQUENCE [LARGE SCALE GENOMIC DNA]</scope>
    <source>
        <strain evidence="13">K</strain>
    </source>
</reference>
<dbReference type="SUPFAM" id="SSF56784">
    <property type="entry name" value="HAD-like"/>
    <property type="match status" value="1"/>
</dbReference>
<dbReference type="SFLD" id="SFLDF00027">
    <property type="entry name" value="p-type_atpase"/>
    <property type="match status" value="1"/>
</dbReference>